<dbReference type="PANTHER" id="PTHR47412">
    <property type="entry name" value="FI01434P-RELATED"/>
    <property type="match status" value="1"/>
</dbReference>
<dbReference type="EC" id="2.4.1.-" evidence="1"/>
<evidence type="ECO:0000313" key="1">
    <source>
        <dbReference type="EMBL" id="CAF2778471.1"/>
    </source>
</evidence>
<sequence>MYLSTIRSRSIVNWTGLLLIFILIVLFYTVWLNRNSTTIDRDHFVPEISRAQVKEDSIKVLEKGIAFDNVHRFNPSFSCQDKYPFTLKDFLTFHLFFDNNHLPSFRNEEGSNEVQPPPPIQDFESETTNYNCKSILKDILQSNQTLYKQKNKLDYPVNVGRNIARQEATTHFIFPSDVELYPSPDLIPAFLSMIRENTDPALSRPNPRVFVNSIFEVQKNIKKMPGTKVELLNALETGDAIPFHQKVCPLCHNIPNSKEWKNESVIEDKMKIFSYGETEPLYDERLSWEGRSDKMTQGYQLCLKNYDFHILNNAFLIHRPGIKSQNKPSKKQLNQKLIFCMVNVRAAVCINVFKCTYDVLCYEVSYNYY</sequence>
<dbReference type="AlphaFoldDB" id="A0A7R8CGS2"/>
<dbReference type="OrthoDB" id="9974378at2759"/>
<keyword evidence="1" id="KW-0328">Glycosyltransferase</keyword>
<protein>
    <submittedName>
        <fullName evidence="1">B4GAT1</fullName>
        <ecNumber evidence="1">2.4.1.-</ecNumber>
    </submittedName>
</protein>
<dbReference type="GO" id="GO:0016757">
    <property type="term" value="F:glycosyltransferase activity"/>
    <property type="evidence" value="ECO:0007669"/>
    <property type="project" value="UniProtKB-KW"/>
</dbReference>
<dbReference type="EMBL" id="HG994580">
    <property type="protein sequence ID" value="CAF2778471.1"/>
    <property type="molecule type" value="Genomic_DNA"/>
</dbReference>
<keyword evidence="2" id="KW-1185">Reference proteome</keyword>
<evidence type="ECO:0000313" key="2">
    <source>
        <dbReference type="Proteomes" id="UP000675881"/>
    </source>
</evidence>
<dbReference type="Pfam" id="PF13896">
    <property type="entry name" value="Glyco_transf_49"/>
    <property type="match status" value="1"/>
</dbReference>
<accession>A0A7R8CGS2</accession>
<name>A0A7R8CGS2_LEPSM</name>
<keyword evidence="1" id="KW-0808">Transferase</keyword>
<proteinExistence type="predicted"/>
<reference evidence="1" key="1">
    <citation type="submission" date="2021-02" db="EMBL/GenBank/DDBJ databases">
        <authorList>
            <person name="Bekaert M."/>
        </authorList>
    </citation>
    <scope>NUCLEOTIDE SEQUENCE</scope>
    <source>
        <strain evidence="1">IoA-00</strain>
    </source>
</reference>
<organism evidence="1 2">
    <name type="scientific">Lepeophtheirus salmonis</name>
    <name type="common">Salmon louse</name>
    <name type="synonym">Caligus salmonis</name>
    <dbReference type="NCBI Taxonomy" id="72036"/>
    <lineage>
        <taxon>Eukaryota</taxon>
        <taxon>Metazoa</taxon>
        <taxon>Ecdysozoa</taxon>
        <taxon>Arthropoda</taxon>
        <taxon>Crustacea</taxon>
        <taxon>Multicrustacea</taxon>
        <taxon>Hexanauplia</taxon>
        <taxon>Copepoda</taxon>
        <taxon>Siphonostomatoida</taxon>
        <taxon>Caligidae</taxon>
        <taxon>Lepeophtheirus</taxon>
    </lineage>
</organism>
<dbReference type="Proteomes" id="UP000675881">
    <property type="component" value="Chromosome 1"/>
</dbReference>
<gene>
    <name evidence="1" type="ORF">LSAA_1961</name>
</gene>
<dbReference type="PANTHER" id="PTHR47412:SF1">
    <property type="entry name" value="FI01434P-RELATED"/>
    <property type="match status" value="1"/>
</dbReference>